<evidence type="ECO:0000313" key="6">
    <source>
        <dbReference type="EMBL" id="MBK1834725.1"/>
    </source>
</evidence>
<dbReference type="GO" id="GO:0005576">
    <property type="term" value="C:extracellular region"/>
    <property type="evidence" value="ECO:0007669"/>
    <property type="project" value="UniProtKB-SubCell"/>
</dbReference>
<feature type="compositionally biased region" description="Polar residues" evidence="4">
    <location>
        <begin position="678"/>
        <end position="688"/>
    </location>
</feature>
<name>A0A934VN73_9BACT</name>
<proteinExistence type="predicted"/>
<evidence type="ECO:0000256" key="3">
    <source>
        <dbReference type="ARBA" id="ARBA00022729"/>
    </source>
</evidence>
<evidence type="ECO:0000259" key="5">
    <source>
        <dbReference type="Pfam" id="PF24517"/>
    </source>
</evidence>
<feature type="compositionally biased region" description="Polar residues" evidence="4">
    <location>
        <begin position="603"/>
        <end position="617"/>
    </location>
</feature>
<dbReference type="Proteomes" id="UP000604083">
    <property type="component" value="Unassembled WGS sequence"/>
</dbReference>
<feature type="compositionally biased region" description="Acidic residues" evidence="4">
    <location>
        <begin position="372"/>
        <end position="387"/>
    </location>
</feature>
<feature type="domain" description="Carbohydrate-binding module family 96" evidence="5">
    <location>
        <begin position="761"/>
        <end position="847"/>
    </location>
</feature>
<feature type="region of interest" description="Disordered" evidence="4">
    <location>
        <begin position="479"/>
        <end position="513"/>
    </location>
</feature>
<organism evidence="6 7">
    <name type="scientific">Roseibacillus ishigakijimensis</name>
    <dbReference type="NCBI Taxonomy" id="454146"/>
    <lineage>
        <taxon>Bacteria</taxon>
        <taxon>Pseudomonadati</taxon>
        <taxon>Verrucomicrobiota</taxon>
        <taxon>Verrucomicrobiia</taxon>
        <taxon>Verrucomicrobiales</taxon>
        <taxon>Verrucomicrobiaceae</taxon>
        <taxon>Roseibacillus</taxon>
    </lineage>
</organism>
<keyword evidence="7" id="KW-1185">Reference proteome</keyword>
<sequence length="1021" mass="108778">MKTNPTFLKTLLPLGAGFALSGQTWGVDITTADGNGFDGTLTEINYSGVYDGGFDTTSYRNNVYQNGNLRHLLIVLKFDVSASGLSGDDVSSASITLTAQGSSGNVRGRNLELFLGDDSLIDENLRYDAANPFIDDAYPAEGEVVGDVDFATGTTQNLLTFNNTSDEGTTVTFGDDNADFLAAVKEALDGDGFLTFIIHGGNSQYLPYSDNDTDVNRMPTLTLVSNLDTDNDDLPDDWEISNFGDITTYGKDDDPDSDGFSNIQEFEAGSNPDDFFSIPGDIDGDELTDLWEDEWFGNNDGVIDEAELALQSGLDDPDGDFGDNTAEEEAGTDPQNALDFLDEDNGGSGDGLNDWWENHYFFNTTTATDPAGDNDGDGDTNQEEYEGGSDPNWNQSVVGDIDGDTLPDGWELQYFGNLTTSDFPEDDLDGDGATNFQEATATPVPSDPNNINSVPGDSDGDQLQDDWELTYFLDLAEQNGLHDPDGDLYTNEEEETAGTDPLDESSFLDSDGDELNDRWEEEVYGAITVVDDASDDSDGDGATAQEEYLAGSDPNNGDSGPGDRDGDGLDDEFEEFYFGTVALYGADDDPDGDFATNLEEQDNISGETSPTLTNNAPDNDGEGGFGDGLGDAWEIHSFGDTSTTDDPGERDLEDPTLILSGDPDGDGYLNSEEFAAGSNGNDPLSTPDTDGDGLPEGWERSFFNGDETTQTGQDDSDSDGHSNLLEYLAGTDPSDASSTPNPGILSTELGRGADTDLANDDQNTPDSTFGEVAAIAIRNNRSSRLHIPLLRFDISLLSGDLSQAALRLHVPWASSTGGTINVYGLLDGSAGEDWDETSTSYANAPGIIEAERGVRNVFASDPRQVVLLGTFTPNGEGVFISNPKNLDLSTFLERDEDGLVTLFLDASNGNRWHGITMKEHESDPAPALVLPFASVNTPVTSGLEIDGITVDPSAGETTLKVAGLSAGQDYHLETLQPGAMTFSPLAESTFTATGSAQDIILSTDFSTTSTLLIRVKEGSAP</sequence>
<protein>
    <recommendedName>
        <fullName evidence="5">Carbohydrate-binding module family 96 domain-containing protein</fullName>
    </recommendedName>
</protein>
<dbReference type="PROSITE" id="PS00018">
    <property type="entry name" value="EF_HAND_1"/>
    <property type="match status" value="1"/>
</dbReference>
<feature type="region of interest" description="Disordered" evidence="4">
    <location>
        <begin position="421"/>
        <end position="463"/>
    </location>
</feature>
<gene>
    <name evidence="6" type="ORF">JIN78_11690</name>
</gene>
<comment type="subcellular location">
    <subcellularLocation>
        <location evidence="1">Secreted</location>
    </subcellularLocation>
</comment>
<feature type="compositionally biased region" description="Acidic residues" evidence="4">
    <location>
        <begin position="315"/>
        <end position="331"/>
    </location>
</feature>
<dbReference type="InterPro" id="IPR018247">
    <property type="entry name" value="EF_Hand_1_Ca_BS"/>
</dbReference>
<evidence type="ECO:0000256" key="4">
    <source>
        <dbReference type="SAM" id="MobiDB-lite"/>
    </source>
</evidence>
<keyword evidence="2" id="KW-0964">Secreted</keyword>
<feature type="region of interest" description="Disordered" evidence="4">
    <location>
        <begin position="312"/>
        <end position="352"/>
    </location>
</feature>
<comment type="caution">
    <text evidence="6">The sequence shown here is derived from an EMBL/GenBank/DDBJ whole genome shotgun (WGS) entry which is preliminary data.</text>
</comment>
<evidence type="ECO:0000256" key="2">
    <source>
        <dbReference type="ARBA" id="ARBA00022525"/>
    </source>
</evidence>
<dbReference type="InterPro" id="IPR055372">
    <property type="entry name" value="CBM96"/>
</dbReference>
<dbReference type="Pfam" id="PF24517">
    <property type="entry name" value="CBM96"/>
    <property type="match status" value="1"/>
</dbReference>
<feature type="region of interest" description="Disordered" evidence="4">
    <location>
        <begin position="529"/>
        <end position="765"/>
    </location>
</feature>
<dbReference type="EMBL" id="JAENIO010000030">
    <property type="protein sequence ID" value="MBK1834725.1"/>
    <property type="molecule type" value="Genomic_DNA"/>
</dbReference>
<evidence type="ECO:0000256" key="1">
    <source>
        <dbReference type="ARBA" id="ARBA00004613"/>
    </source>
</evidence>
<dbReference type="AlphaFoldDB" id="A0A934VN73"/>
<keyword evidence="3" id="KW-0732">Signal</keyword>
<dbReference type="RefSeq" id="WP_200392160.1">
    <property type="nucleotide sequence ID" value="NZ_JAENIO010000030.1"/>
</dbReference>
<feature type="region of interest" description="Disordered" evidence="4">
    <location>
        <begin position="366"/>
        <end position="396"/>
    </location>
</feature>
<accession>A0A934VN73</accession>
<reference evidence="6" key="1">
    <citation type="submission" date="2021-01" db="EMBL/GenBank/DDBJ databases">
        <title>Modified the classification status of verrucomicrobia.</title>
        <authorList>
            <person name="Feng X."/>
        </authorList>
    </citation>
    <scope>NUCLEOTIDE SEQUENCE</scope>
    <source>
        <strain evidence="6">KCTC 12986</strain>
    </source>
</reference>
<feature type="compositionally biased region" description="Acidic residues" evidence="4">
    <location>
        <begin position="490"/>
        <end position="503"/>
    </location>
</feature>
<evidence type="ECO:0000313" key="7">
    <source>
        <dbReference type="Proteomes" id="UP000604083"/>
    </source>
</evidence>